<keyword evidence="1" id="KW-1133">Transmembrane helix</keyword>
<gene>
    <name evidence="2" type="ordered locus">Celal_1436</name>
</gene>
<reference evidence="2 3" key="1">
    <citation type="journal article" date="2010" name="Stand. Genomic Sci.">
        <title>Complete genome sequence of Cellulophaga algicola type strain (IC166).</title>
        <authorList>
            <person name="Abt B."/>
            <person name="Lu M."/>
            <person name="Misra M."/>
            <person name="Han C."/>
            <person name="Nolan M."/>
            <person name="Lucas S."/>
            <person name="Hammon N."/>
            <person name="Deshpande S."/>
            <person name="Cheng J.F."/>
            <person name="Tapia R."/>
            <person name="Goodwin L."/>
            <person name="Pitluck S."/>
            <person name="Liolios K."/>
            <person name="Pagani I."/>
            <person name="Ivanova N."/>
            <person name="Mavromatis K."/>
            <person name="Ovchinikova G."/>
            <person name="Pati A."/>
            <person name="Chen A."/>
            <person name="Palaniappan K."/>
            <person name="Land M."/>
            <person name="Hauser L."/>
            <person name="Chang Y.J."/>
            <person name="Jeffries C.D."/>
            <person name="Detter J.C."/>
            <person name="Brambilla E."/>
            <person name="Rohde M."/>
            <person name="Tindall B.J."/>
            <person name="Goker M."/>
            <person name="Woyke T."/>
            <person name="Bristow J."/>
            <person name="Eisen J.A."/>
            <person name="Markowitz V."/>
            <person name="Hugenholtz P."/>
            <person name="Kyrpides N.C."/>
            <person name="Klenk H.P."/>
            <person name="Lapidus A."/>
        </authorList>
    </citation>
    <scope>NUCLEOTIDE SEQUENCE [LARGE SCALE GENOMIC DNA]</scope>
    <source>
        <strain evidence="3">DSM 14237 / IC166 / ACAM 630</strain>
    </source>
</reference>
<evidence type="ECO:0000313" key="2">
    <source>
        <dbReference type="EMBL" id="ADV48749.1"/>
    </source>
</evidence>
<feature type="transmembrane region" description="Helical" evidence="1">
    <location>
        <begin position="61"/>
        <end position="81"/>
    </location>
</feature>
<feature type="transmembrane region" description="Helical" evidence="1">
    <location>
        <begin position="87"/>
        <end position="107"/>
    </location>
</feature>
<dbReference type="AlphaFoldDB" id="E6X9J9"/>
<name>E6X9J9_CELAD</name>
<proteinExistence type="predicted"/>
<keyword evidence="1" id="KW-0812">Transmembrane</keyword>
<dbReference type="KEGG" id="cao:Celal_1436"/>
<feature type="transmembrane region" description="Helical" evidence="1">
    <location>
        <begin position="7"/>
        <end position="26"/>
    </location>
</feature>
<dbReference type="RefSeq" id="WP_013550231.1">
    <property type="nucleotide sequence ID" value="NC_014934.1"/>
</dbReference>
<organism evidence="2 3">
    <name type="scientific">Cellulophaga algicola (strain DSM 14237 / IC166 / ACAM 630)</name>
    <dbReference type="NCBI Taxonomy" id="688270"/>
    <lineage>
        <taxon>Bacteria</taxon>
        <taxon>Pseudomonadati</taxon>
        <taxon>Bacteroidota</taxon>
        <taxon>Flavobacteriia</taxon>
        <taxon>Flavobacteriales</taxon>
        <taxon>Flavobacteriaceae</taxon>
        <taxon>Cellulophaga</taxon>
    </lineage>
</organism>
<accession>E6X9J9</accession>
<keyword evidence="1" id="KW-0472">Membrane</keyword>
<dbReference type="OrthoDB" id="9852008at2"/>
<keyword evidence="3" id="KW-1185">Reference proteome</keyword>
<sequence length="118" mass="13677">MNTSLLEITYFALPLVIMGFFLKYIFKLDVTILLPSAIMFLLFTVLTVCSPLTPKKFESQLFTLFCILEVVALVVGIVLLAKTQIVWKHFFISLSFQLFYWILLFYYGGIRFTHKFGA</sequence>
<dbReference type="Proteomes" id="UP000008634">
    <property type="component" value="Chromosome"/>
</dbReference>
<feature type="transmembrane region" description="Helical" evidence="1">
    <location>
        <begin position="32"/>
        <end position="49"/>
    </location>
</feature>
<protein>
    <recommendedName>
        <fullName evidence="4">Transmembrane protein</fullName>
    </recommendedName>
</protein>
<evidence type="ECO:0000313" key="3">
    <source>
        <dbReference type="Proteomes" id="UP000008634"/>
    </source>
</evidence>
<dbReference type="HOGENOM" id="CLU_2068885_0_0_10"/>
<dbReference type="STRING" id="688270.Celal_1436"/>
<evidence type="ECO:0000256" key="1">
    <source>
        <dbReference type="SAM" id="Phobius"/>
    </source>
</evidence>
<evidence type="ECO:0008006" key="4">
    <source>
        <dbReference type="Google" id="ProtNLM"/>
    </source>
</evidence>
<dbReference type="EMBL" id="CP002453">
    <property type="protein sequence ID" value="ADV48749.1"/>
    <property type="molecule type" value="Genomic_DNA"/>
</dbReference>